<evidence type="ECO:0000313" key="2">
    <source>
        <dbReference type="Proteomes" id="UP000008372"/>
    </source>
</evidence>
<dbReference type="Proteomes" id="UP000008372">
    <property type="component" value="Unassembled WGS sequence"/>
</dbReference>
<evidence type="ECO:0008006" key="3">
    <source>
        <dbReference type="Google" id="ProtNLM"/>
    </source>
</evidence>
<name>A0ABQ0IBV2_9ALTE</name>
<gene>
    <name evidence="1" type="ORF">GAGA_4028</name>
</gene>
<keyword evidence="2" id="KW-1185">Reference proteome</keyword>
<organism evidence="1 2">
    <name type="scientific">Paraglaciecola agarilytica NO2</name>
    <dbReference type="NCBI Taxonomy" id="1125747"/>
    <lineage>
        <taxon>Bacteria</taxon>
        <taxon>Pseudomonadati</taxon>
        <taxon>Pseudomonadota</taxon>
        <taxon>Gammaproteobacteria</taxon>
        <taxon>Alteromonadales</taxon>
        <taxon>Alteromonadaceae</taxon>
        <taxon>Paraglaciecola</taxon>
    </lineage>
</organism>
<comment type="caution">
    <text evidence="1">The sequence shown here is derived from an EMBL/GenBank/DDBJ whole genome shotgun (WGS) entry which is preliminary data.</text>
</comment>
<protein>
    <recommendedName>
        <fullName evidence="3">Transposase DDE domain-containing protein</fullName>
    </recommendedName>
</protein>
<dbReference type="EMBL" id="BAEK01000073">
    <property type="protein sequence ID" value="GAC06861.1"/>
    <property type="molecule type" value="Genomic_DNA"/>
</dbReference>
<reference evidence="1 2" key="1">
    <citation type="journal article" date="2014" name="Environ. Microbiol.">
        <title>Comparative genomics of the marine bacterial genus Glaciecola reveals the high degree of genomic diversity and genomic characteristic for cold adaptation.</title>
        <authorList>
            <person name="Qin Q.L."/>
            <person name="Xie B.B."/>
            <person name="Yu Y."/>
            <person name="Shu Y.L."/>
            <person name="Rong J.C."/>
            <person name="Zhang Y.J."/>
            <person name="Zhao D.L."/>
            <person name="Chen X.L."/>
            <person name="Zhang X.Y."/>
            <person name="Chen B."/>
            <person name="Zhou B.C."/>
            <person name="Zhang Y.Z."/>
        </authorList>
    </citation>
    <scope>NUCLEOTIDE SEQUENCE [LARGE SCALE GENOMIC DNA]</scope>
    <source>
        <strain evidence="1 2">NO2</strain>
    </source>
</reference>
<evidence type="ECO:0000313" key="1">
    <source>
        <dbReference type="EMBL" id="GAC06861.1"/>
    </source>
</evidence>
<sequence length="41" mass="4757">MSQIIDFTVRLFRMVCVNNAKVKHYLPRVNINGLLLNLAKL</sequence>
<accession>A0ABQ0IBV2</accession>
<proteinExistence type="predicted"/>